<dbReference type="VEuPathDB" id="FungiDB:GGTG_00009"/>
<accession>J3NFG2</accession>
<gene>
    <name evidence="3" type="primary">20340467</name>
    <name evidence="2" type="ORF">GGTG_00009</name>
</gene>
<dbReference type="EMBL" id="GL385395">
    <property type="protein sequence ID" value="EJT80002.1"/>
    <property type="molecule type" value="Genomic_DNA"/>
</dbReference>
<sequence length="150" mass="16250">MPSNLVIVWFVSHWAIGWSAGNRVAVATWAGPAAQVLPDHGDANTDRKPPQLLGKPTLITAIRIPKIHFPSGRGLSLQINCFAGEPHRRVKRVPALPEKSVFNDVLYLGTVERRHAPPQNGVPDDDVVYLGTVNRGHALEEAVCVGNATV</sequence>
<proteinExistence type="predicted"/>
<name>J3NFG2_GAET3</name>
<feature type="signal peptide" evidence="1">
    <location>
        <begin position="1"/>
        <end position="19"/>
    </location>
</feature>
<reference evidence="4" key="1">
    <citation type="submission" date="2010-07" db="EMBL/GenBank/DDBJ databases">
        <title>The genome sequence of Gaeumannomyces graminis var. tritici strain R3-111a-1.</title>
        <authorList>
            <consortium name="The Broad Institute Genome Sequencing Platform"/>
            <person name="Ma L.-J."/>
            <person name="Dead R."/>
            <person name="Young S."/>
            <person name="Zeng Q."/>
            <person name="Koehrsen M."/>
            <person name="Alvarado L."/>
            <person name="Berlin A."/>
            <person name="Chapman S.B."/>
            <person name="Chen Z."/>
            <person name="Freedman E."/>
            <person name="Gellesch M."/>
            <person name="Goldberg J."/>
            <person name="Griggs A."/>
            <person name="Gujja S."/>
            <person name="Heilman E.R."/>
            <person name="Heiman D."/>
            <person name="Hepburn T."/>
            <person name="Howarth C."/>
            <person name="Jen D."/>
            <person name="Larson L."/>
            <person name="Mehta T."/>
            <person name="Neiman D."/>
            <person name="Pearson M."/>
            <person name="Roberts A."/>
            <person name="Saif S."/>
            <person name="Shea T."/>
            <person name="Shenoy N."/>
            <person name="Sisk P."/>
            <person name="Stolte C."/>
            <person name="Sykes S."/>
            <person name="Walk T."/>
            <person name="White J."/>
            <person name="Yandava C."/>
            <person name="Haas B."/>
            <person name="Nusbaum C."/>
            <person name="Birren B."/>
        </authorList>
    </citation>
    <scope>NUCLEOTIDE SEQUENCE [LARGE SCALE GENOMIC DNA]</scope>
    <source>
        <strain evidence="4">R3-111a-1</strain>
    </source>
</reference>
<evidence type="ECO:0000313" key="2">
    <source>
        <dbReference type="EMBL" id="EJT80002.1"/>
    </source>
</evidence>
<reference evidence="3" key="4">
    <citation type="journal article" date="2015" name="G3 (Bethesda)">
        <title>Genome sequences of three phytopathogenic species of the Magnaporthaceae family of fungi.</title>
        <authorList>
            <person name="Okagaki L.H."/>
            <person name="Nunes C.C."/>
            <person name="Sailsbery J."/>
            <person name="Clay B."/>
            <person name="Brown D."/>
            <person name="John T."/>
            <person name="Oh Y."/>
            <person name="Young N."/>
            <person name="Fitzgerald M."/>
            <person name="Haas B.J."/>
            <person name="Zeng Q."/>
            <person name="Young S."/>
            <person name="Adiconis X."/>
            <person name="Fan L."/>
            <person name="Levin J.Z."/>
            <person name="Mitchell T.K."/>
            <person name="Okubara P.A."/>
            <person name="Farman M.L."/>
            <person name="Kohn L.M."/>
            <person name="Birren B."/>
            <person name="Ma L.-J."/>
            <person name="Dean R.A."/>
        </authorList>
    </citation>
    <scope>NUCLEOTIDE SEQUENCE</scope>
    <source>
        <strain evidence="3">R3-111a-1</strain>
    </source>
</reference>
<reference evidence="2" key="2">
    <citation type="submission" date="2010-07" db="EMBL/GenBank/DDBJ databases">
        <authorList>
            <consortium name="The Broad Institute Genome Sequencing Platform"/>
            <consortium name="Broad Institute Genome Sequencing Center for Infectious Disease"/>
            <person name="Ma L.-J."/>
            <person name="Dead R."/>
            <person name="Young S."/>
            <person name="Zeng Q."/>
            <person name="Koehrsen M."/>
            <person name="Alvarado L."/>
            <person name="Berlin A."/>
            <person name="Chapman S.B."/>
            <person name="Chen Z."/>
            <person name="Freedman E."/>
            <person name="Gellesch M."/>
            <person name="Goldberg J."/>
            <person name="Griggs A."/>
            <person name="Gujja S."/>
            <person name="Heilman E.R."/>
            <person name="Heiman D."/>
            <person name="Hepburn T."/>
            <person name="Howarth C."/>
            <person name="Jen D."/>
            <person name="Larson L."/>
            <person name="Mehta T."/>
            <person name="Neiman D."/>
            <person name="Pearson M."/>
            <person name="Roberts A."/>
            <person name="Saif S."/>
            <person name="Shea T."/>
            <person name="Shenoy N."/>
            <person name="Sisk P."/>
            <person name="Stolte C."/>
            <person name="Sykes S."/>
            <person name="Walk T."/>
            <person name="White J."/>
            <person name="Yandava C."/>
            <person name="Haas B."/>
            <person name="Nusbaum C."/>
            <person name="Birren B."/>
        </authorList>
    </citation>
    <scope>NUCLEOTIDE SEQUENCE</scope>
    <source>
        <strain evidence="2">R3-111a-1</strain>
    </source>
</reference>
<reference evidence="3" key="5">
    <citation type="submission" date="2018-04" db="UniProtKB">
        <authorList>
            <consortium name="EnsemblFungi"/>
        </authorList>
    </citation>
    <scope>IDENTIFICATION</scope>
    <source>
        <strain evidence="3">R3-111a-1</strain>
    </source>
</reference>
<protein>
    <submittedName>
        <fullName evidence="2 3">Uncharacterized protein</fullName>
    </submittedName>
</protein>
<evidence type="ECO:0000313" key="3">
    <source>
        <dbReference type="EnsemblFungi" id="EJT80002"/>
    </source>
</evidence>
<dbReference type="RefSeq" id="XP_009216011.1">
    <property type="nucleotide sequence ID" value="XM_009217747.1"/>
</dbReference>
<dbReference type="Proteomes" id="UP000006039">
    <property type="component" value="Unassembled WGS sequence"/>
</dbReference>
<organism evidence="2">
    <name type="scientific">Gaeumannomyces tritici (strain R3-111a-1)</name>
    <name type="common">Wheat and barley take-all root rot fungus</name>
    <name type="synonym">Gaeumannomyces graminis var. tritici</name>
    <dbReference type="NCBI Taxonomy" id="644352"/>
    <lineage>
        <taxon>Eukaryota</taxon>
        <taxon>Fungi</taxon>
        <taxon>Dikarya</taxon>
        <taxon>Ascomycota</taxon>
        <taxon>Pezizomycotina</taxon>
        <taxon>Sordariomycetes</taxon>
        <taxon>Sordariomycetidae</taxon>
        <taxon>Magnaporthales</taxon>
        <taxon>Magnaporthaceae</taxon>
        <taxon>Gaeumannomyces</taxon>
    </lineage>
</organism>
<dbReference type="HOGENOM" id="CLU_1740606_0_0_1"/>
<reference evidence="2" key="3">
    <citation type="submission" date="2010-09" db="EMBL/GenBank/DDBJ databases">
        <title>Annotation of Gaeumannomyces graminis var. tritici R3-111a-1.</title>
        <authorList>
            <consortium name="The Broad Institute Genome Sequencing Platform"/>
            <person name="Ma L.-J."/>
            <person name="Dead R."/>
            <person name="Young S.K."/>
            <person name="Zeng Q."/>
            <person name="Gargeya S."/>
            <person name="Fitzgerald M."/>
            <person name="Haas B."/>
            <person name="Abouelleil A."/>
            <person name="Alvarado L."/>
            <person name="Arachchi H.M."/>
            <person name="Berlin A."/>
            <person name="Brown A."/>
            <person name="Chapman S.B."/>
            <person name="Chen Z."/>
            <person name="Dunbar C."/>
            <person name="Freedman E."/>
            <person name="Gearin G."/>
            <person name="Gellesch M."/>
            <person name="Goldberg J."/>
            <person name="Griggs A."/>
            <person name="Gujja S."/>
            <person name="Heiman D."/>
            <person name="Howarth C."/>
            <person name="Larson L."/>
            <person name="Lui A."/>
            <person name="MacDonald P.J.P."/>
            <person name="Mehta T."/>
            <person name="Montmayeur A."/>
            <person name="Murphy C."/>
            <person name="Neiman D."/>
            <person name="Pearson M."/>
            <person name="Priest M."/>
            <person name="Roberts A."/>
            <person name="Saif S."/>
            <person name="Shea T."/>
            <person name="Shenoy N."/>
            <person name="Sisk P."/>
            <person name="Stolte C."/>
            <person name="Sykes S."/>
            <person name="Yandava C."/>
            <person name="Wortman J."/>
            <person name="Nusbaum C."/>
            <person name="Birren B."/>
        </authorList>
    </citation>
    <scope>NUCLEOTIDE SEQUENCE</scope>
    <source>
        <strain evidence="2">R3-111a-1</strain>
    </source>
</reference>
<evidence type="ECO:0000256" key="1">
    <source>
        <dbReference type="SAM" id="SignalP"/>
    </source>
</evidence>
<dbReference type="AlphaFoldDB" id="J3NFG2"/>
<dbReference type="GeneID" id="20340467"/>
<feature type="chain" id="PRO_5015094056" evidence="1">
    <location>
        <begin position="20"/>
        <end position="150"/>
    </location>
</feature>
<keyword evidence="1" id="KW-0732">Signal</keyword>
<keyword evidence="4" id="KW-1185">Reference proteome</keyword>
<evidence type="ECO:0000313" key="4">
    <source>
        <dbReference type="Proteomes" id="UP000006039"/>
    </source>
</evidence>
<dbReference type="EnsemblFungi" id="EJT80002">
    <property type="protein sequence ID" value="EJT80002"/>
    <property type="gene ID" value="GGTG_00009"/>
</dbReference>